<sequence length="63" mass="6732">MDISRTVDGRTTRIALSLIRCPIKSRRYPAKHERLVTPQEAALLAGPGSQAARAASSAIRSAS</sequence>
<name>A0A100WVG0_MYCFO</name>
<evidence type="ECO:0000313" key="1">
    <source>
        <dbReference type="EMBL" id="GAT04874.1"/>
    </source>
</evidence>
<proteinExistence type="predicted"/>
<accession>A0A100WVG0</accession>
<organism evidence="1 2">
    <name type="scientific">Mycolicibacterium fortuitum subsp. acetamidolyticum</name>
    <dbReference type="NCBI Taxonomy" id="144550"/>
    <lineage>
        <taxon>Bacteria</taxon>
        <taxon>Bacillati</taxon>
        <taxon>Actinomycetota</taxon>
        <taxon>Actinomycetes</taxon>
        <taxon>Mycobacteriales</taxon>
        <taxon>Mycobacteriaceae</taxon>
        <taxon>Mycolicibacterium</taxon>
    </lineage>
</organism>
<protein>
    <submittedName>
        <fullName evidence="1">Uncharacterized protein</fullName>
    </submittedName>
</protein>
<dbReference type="Proteomes" id="UP000069705">
    <property type="component" value="Unassembled WGS sequence"/>
</dbReference>
<reference evidence="1 2" key="1">
    <citation type="journal article" date="2016" name="Genome Announc.">
        <title>Draft Genome Sequences of Five Rapidly Growing Mycobacterium Species, M. thermoresistibile, M. fortuitum subsp. acetamidolyticum, M. canariasense, M. brisbanense, and M. novocastrense.</title>
        <authorList>
            <person name="Katahira K."/>
            <person name="Ogura Y."/>
            <person name="Gotoh Y."/>
            <person name="Hayashi T."/>
        </authorList>
    </citation>
    <scope>NUCLEOTIDE SEQUENCE [LARGE SCALE GENOMIC DNA]</scope>
    <source>
        <strain evidence="1 2">JCM6368</strain>
    </source>
</reference>
<evidence type="ECO:0000313" key="2">
    <source>
        <dbReference type="Proteomes" id="UP000069705"/>
    </source>
</evidence>
<dbReference type="AlphaFoldDB" id="A0A100WVG0"/>
<comment type="caution">
    <text evidence="1">The sequence shown here is derived from an EMBL/GenBank/DDBJ whole genome shotgun (WGS) entry which is preliminary data.</text>
</comment>
<reference evidence="2" key="2">
    <citation type="submission" date="2016-02" db="EMBL/GenBank/DDBJ databases">
        <title>Draft genome sequence of five rapidly growing Mycobacterium species.</title>
        <authorList>
            <person name="Katahira K."/>
            <person name="Gotou Y."/>
            <person name="Iida K."/>
            <person name="Ogura Y."/>
            <person name="Hayashi T."/>
        </authorList>
    </citation>
    <scope>NUCLEOTIDE SEQUENCE [LARGE SCALE GENOMIC DNA]</scope>
    <source>
        <strain evidence="2">JCM6368</strain>
    </source>
</reference>
<gene>
    <name evidence="1" type="ORF">RMCFA_4985</name>
</gene>
<dbReference type="EMBL" id="BCSZ01000051">
    <property type="protein sequence ID" value="GAT04874.1"/>
    <property type="molecule type" value="Genomic_DNA"/>
</dbReference>